<feature type="domain" description="JmjC" evidence="9">
    <location>
        <begin position="1257"/>
        <end position="1414"/>
    </location>
</feature>
<evidence type="ECO:0000256" key="4">
    <source>
        <dbReference type="ARBA" id="ARBA00022691"/>
    </source>
</evidence>
<dbReference type="FunFam" id="3.40.50.150:FF:000131">
    <property type="entry name" value="tRNA wybutosine-synthesizing protein 2/3/4"/>
    <property type="match status" value="1"/>
</dbReference>
<dbReference type="InterPro" id="IPR030382">
    <property type="entry name" value="MeTrfase_TRM5/TYW2"/>
</dbReference>
<evidence type="ECO:0000256" key="3">
    <source>
        <dbReference type="ARBA" id="ARBA00022679"/>
    </source>
</evidence>
<dbReference type="GO" id="GO:0030488">
    <property type="term" value="P:tRNA methylation"/>
    <property type="evidence" value="ECO:0007669"/>
    <property type="project" value="TreeGrafter"/>
</dbReference>
<feature type="region of interest" description="Disordered" evidence="8">
    <location>
        <begin position="664"/>
        <end position="689"/>
    </location>
</feature>
<keyword evidence="2" id="KW-0489">Methyltransferase</keyword>
<dbReference type="InterPro" id="IPR036602">
    <property type="entry name" value="tRNA_yW-synthesising-like_sf"/>
</dbReference>
<dbReference type="GO" id="GO:0005737">
    <property type="term" value="C:cytoplasm"/>
    <property type="evidence" value="ECO:0007669"/>
    <property type="project" value="TreeGrafter"/>
</dbReference>
<dbReference type="InterPro" id="IPR056743">
    <property type="entry name" value="TRM5-TYW2-like_MTfase"/>
</dbReference>
<evidence type="ECO:0000256" key="1">
    <source>
        <dbReference type="ARBA" id="ARBA00004797"/>
    </source>
</evidence>
<comment type="pathway">
    <text evidence="1">tRNA modification; wybutosine-tRNA(Phe) biosynthesis.</text>
</comment>
<dbReference type="SUPFAM" id="SSF111278">
    <property type="entry name" value="SSo0622-like"/>
    <property type="match status" value="1"/>
</dbReference>
<comment type="catalytic activity">
    <reaction evidence="7">
        <text>4-demethylwyosine(37) in tRNA(Phe) + S-adenosyl-L-methionine = 4-demethyl-7-[(3S)-3-amino-3-carboxypropyl]wyosine(37) in tRNA(Phe) + S-methyl-5'-thioadenosine + H(+)</text>
        <dbReference type="Rhea" id="RHEA:36355"/>
        <dbReference type="Rhea" id="RHEA-COMP:10164"/>
        <dbReference type="Rhea" id="RHEA-COMP:10378"/>
        <dbReference type="ChEBI" id="CHEBI:15378"/>
        <dbReference type="ChEBI" id="CHEBI:17509"/>
        <dbReference type="ChEBI" id="CHEBI:59789"/>
        <dbReference type="ChEBI" id="CHEBI:64315"/>
        <dbReference type="ChEBI" id="CHEBI:73550"/>
        <dbReference type="EC" id="2.5.1.114"/>
    </reaction>
</comment>
<dbReference type="PROSITE" id="PS51684">
    <property type="entry name" value="SAM_MT_TRM5_TYW2"/>
    <property type="match status" value="1"/>
</dbReference>
<dbReference type="SUPFAM" id="SSF53335">
    <property type="entry name" value="S-adenosyl-L-methionine-dependent methyltransferases"/>
    <property type="match status" value="1"/>
</dbReference>
<sequence length="1461" mass="162181">MGPRGDDRFDLFKNDIVSSLGALEYSDKSPKGSLDVDIIELVKDINAHPNYVTTSSCSGRVSLFHSFDSTVGVEQERDEGQDDLVVPKKGSGKWLAVSHAKTWIASEMEAFLSDVDSGVAVFKCEPFVLHVQCRDGESAQKMLQVARMCGFRESGISMGNKKIMLGIRTCANMMEVPILYDGVQTVTKEGLEVLCRVAETKFQNNRERRERFHKEIRIFLQSTAVASSSSPPPCRDPLWKEINTPDSSCLLRWGQSVTAVDENTALVFGGYGNGGDSKTCHRRLNDIVKIKRGMDGTSWEISQKAGNTSSPSGRVCHSASLLPRGLVIVFGGRHGPTKPCNDAHILDINKMQWLDVATTFNISPRWGHSAETINPDTILIFGGRSAEQLYNDVVSLEVKETGEKGLQVCGGVIDTHGTPPCPRFAHSSAMVGKNIVIYGGYVNLVAPETGDGMMSGDVFLLDSETLTWSCLIPHTPEYGRFSHQAVPLSDTKMLVCGGICTKYRDNSMTVLDIKSKEWTRIESSDRYGEKPMSAMFTKFSLTKLGNHILVVGGGALCFSFGFYFNPMCSMNVHWLCSHDSTLSKNAIAVERSQVKMVKVALEDAGLFNNHLLIAPYGNSMAIPLVKGWTEAQIVSLLPADITKTFVFAQLPASKKVRLKIQSITTKPNTRANSQKKKPCPGRKQERHFPKAETPKVEDTLMIGGLTVLVKRSECKLVKVALEKAELYDRTRRIAQHDTDELVCVPINPEAAFDKVVSLLESLNVDVRVETVKLPLSTRGNPVSSRAGNVPRKENRKDGLRTQISSWLHMIAAKSDCISLPSADVMKKEIPNKIEILGDVSILSTHAFSSVGIWEPVFALGDTLGESFCIWRFITGLMGTKRVLLQRRIDPGGKRASRAKMVFPRKLGLDESIVTVKQNGVIYRFDLEKCMFSSGNISEKQRVARFPCKGSIVVDLFAGIGYFTLPYLVKAGAAWVHACEWNKDALEALRENLKLNNVADSCTVYPGDCRETASQKLKGIADRVNVGLIPTSEPFLQAAVSVLKSSSGGWLHIHENVESKVEKEWVKGLVEKVLRFCKEEHGGDDWVVRCDHVEKVKSYSPFVNHVVADVHCTRGELQLQNARSVSTKGQEKVIYPCREIKPKKHCVQVIPYPKSQVEAQRIFAQGLPVVLEIFWESRTDASFWTAEGLNAFCDENEQIRNKKVSVHVADESCDGKIGFVNKSFKFKVMPFKELLDVTGSTEAPRAYLRAIGPNPRKDRAHFWKDYAELASAGNMKFPADLVDIKNEYFSSVFRVASKGLQLWTHYDVMHNVLFQLSGTKRVVLFQPKHVDALDFHGSSSSIVDIDNLTNIDPDCPFAKARREALEVTLEPGQALFIPALWPHNARADSFSVAVNIFWKHLSDAHYGKKDLYGNRDPILAEKAIELVTKARDILHSAQDDATTLPDEYVDFYSRKAAATLLN</sequence>
<evidence type="ECO:0000259" key="9">
    <source>
        <dbReference type="PROSITE" id="PS51184"/>
    </source>
</evidence>
<dbReference type="CDD" id="cd02440">
    <property type="entry name" value="AdoMet_MTases"/>
    <property type="match status" value="1"/>
</dbReference>
<dbReference type="Gene3D" id="2.120.10.80">
    <property type="entry name" value="Kelch-type beta propeller"/>
    <property type="match status" value="2"/>
</dbReference>
<dbReference type="InterPro" id="IPR003347">
    <property type="entry name" value="JmjC_dom"/>
</dbReference>
<dbReference type="InterPro" id="IPR041667">
    <property type="entry name" value="Cupin_8"/>
</dbReference>
<dbReference type="Pfam" id="PF13621">
    <property type="entry name" value="Cupin_8"/>
    <property type="match status" value="1"/>
</dbReference>
<dbReference type="Gene3D" id="6.10.140.1470">
    <property type="match status" value="1"/>
</dbReference>
<dbReference type="Pfam" id="PF02676">
    <property type="entry name" value="TYW3"/>
    <property type="match status" value="1"/>
</dbReference>
<dbReference type="InterPro" id="IPR029063">
    <property type="entry name" value="SAM-dependent_MTases_sf"/>
</dbReference>
<dbReference type="Gene3D" id="2.60.120.650">
    <property type="entry name" value="Cupin"/>
    <property type="match status" value="1"/>
</dbReference>
<organism evidence="11">
    <name type="scientific">Mucochytrium quahogii</name>
    <dbReference type="NCBI Taxonomy" id="96639"/>
    <lineage>
        <taxon>Eukaryota</taxon>
        <taxon>Sar</taxon>
        <taxon>Stramenopiles</taxon>
        <taxon>Bigyra</taxon>
        <taxon>Labyrinthulomycetes</taxon>
        <taxon>Thraustochytrida</taxon>
        <taxon>Thraustochytriidae</taxon>
        <taxon>Mucochytrium</taxon>
    </lineage>
</organism>
<name>A0A7S2REJ6_9STRA</name>
<evidence type="ECO:0000256" key="7">
    <source>
        <dbReference type="ARBA" id="ARBA00049400"/>
    </source>
</evidence>
<dbReference type="GO" id="GO:0102522">
    <property type="term" value="F:tRNA 4-demethylwyosine alpha-amino-alpha-carboxypropyltransferase activity"/>
    <property type="evidence" value="ECO:0007669"/>
    <property type="project" value="UniProtKB-EC"/>
</dbReference>
<dbReference type="Pfam" id="PF24681">
    <property type="entry name" value="Kelch_KLHDC2_KLHL20_DRC7"/>
    <property type="match status" value="1"/>
</dbReference>
<dbReference type="UniPathway" id="UPA00375"/>
<dbReference type="Gene3D" id="3.30.1960.10">
    <property type="entry name" value="tRNA wybutosine-synthesizing-like"/>
    <property type="match status" value="1"/>
</dbReference>
<dbReference type="SMART" id="SM00558">
    <property type="entry name" value="JmjC"/>
    <property type="match status" value="1"/>
</dbReference>
<dbReference type="PANTHER" id="PTHR23245:SF25">
    <property type="entry name" value="TRNA WYBUTOSINE-SYNTHESIZING PROTEIN 2 HOMOLOG"/>
    <property type="match status" value="1"/>
</dbReference>
<dbReference type="PANTHER" id="PTHR23245">
    <property type="entry name" value="TRNA METHYLTRANSFERASE"/>
    <property type="match status" value="1"/>
</dbReference>
<reference evidence="11" key="1">
    <citation type="submission" date="2021-01" db="EMBL/GenBank/DDBJ databases">
        <authorList>
            <person name="Corre E."/>
            <person name="Pelletier E."/>
            <person name="Niang G."/>
            <person name="Scheremetjew M."/>
            <person name="Finn R."/>
            <person name="Kale V."/>
            <person name="Holt S."/>
            <person name="Cochrane G."/>
            <person name="Meng A."/>
            <person name="Brown T."/>
            <person name="Cohen L."/>
        </authorList>
    </citation>
    <scope>NUCLEOTIDE SEQUENCE</scope>
    <source>
        <strain evidence="11">NY070348D</strain>
    </source>
</reference>
<proteinExistence type="predicted"/>
<keyword evidence="5" id="KW-0819">tRNA processing</keyword>
<evidence type="ECO:0000313" key="11">
    <source>
        <dbReference type="EMBL" id="CAD9668591.1"/>
    </source>
</evidence>
<protein>
    <submittedName>
        <fullName evidence="11">Uncharacterized protein</fullName>
    </submittedName>
</protein>
<dbReference type="Pfam" id="PF02475">
    <property type="entry name" value="TRM5-TYW2_MTfase"/>
    <property type="match status" value="1"/>
</dbReference>
<gene>
    <name evidence="11" type="ORF">QSP1433_LOCUS2501</name>
</gene>
<evidence type="ECO:0000256" key="8">
    <source>
        <dbReference type="SAM" id="MobiDB-lite"/>
    </source>
</evidence>
<dbReference type="PROSITE" id="PS51184">
    <property type="entry name" value="JMJC"/>
    <property type="match status" value="1"/>
</dbReference>
<dbReference type="InterPro" id="IPR015915">
    <property type="entry name" value="Kelch-typ_b-propeller"/>
</dbReference>
<evidence type="ECO:0000256" key="6">
    <source>
        <dbReference type="ARBA" id="ARBA00049202"/>
    </source>
</evidence>
<dbReference type="InterPro" id="IPR003827">
    <property type="entry name" value="tRNA_yW-synthesising"/>
</dbReference>
<feature type="domain" description="SAM-dependent methyltransferase TRM5/TYW2-type" evidence="10">
    <location>
        <begin position="833"/>
        <end position="1113"/>
    </location>
</feature>
<evidence type="ECO:0000256" key="5">
    <source>
        <dbReference type="ARBA" id="ARBA00022694"/>
    </source>
</evidence>
<dbReference type="Gene3D" id="3.40.50.150">
    <property type="entry name" value="Vaccinia Virus protein VP39"/>
    <property type="match status" value="1"/>
</dbReference>
<evidence type="ECO:0000256" key="2">
    <source>
        <dbReference type="ARBA" id="ARBA00022603"/>
    </source>
</evidence>
<dbReference type="SUPFAM" id="SSF117281">
    <property type="entry name" value="Kelch motif"/>
    <property type="match status" value="2"/>
</dbReference>
<dbReference type="EMBL" id="HBHK01004175">
    <property type="protein sequence ID" value="CAD9668591.1"/>
    <property type="molecule type" value="Transcribed_RNA"/>
</dbReference>
<keyword evidence="4" id="KW-0949">S-adenosyl-L-methionine</keyword>
<dbReference type="GO" id="GO:0008175">
    <property type="term" value="F:tRNA methyltransferase activity"/>
    <property type="evidence" value="ECO:0007669"/>
    <property type="project" value="TreeGrafter"/>
</dbReference>
<dbReference type="SUPFAM" id="SSF51197">
    <property type="entry name" value="Clavaminate synthase-like"/>
    <property type="match status" value="1"/>
</dbReference>
<dbReference type="GO" id="GO:0031591">
    <property type="term" value="P:wybutosine biosynthetic process"/>
    <property type="evidence" value="ECO:0007669"/>
    <property type="project" value="TreeGrafter"/>
</dbReference>
<keyword evidence="3" id="KW-0808">Transferase</keyword>
<evidence type="ECO:0000259" key="10">
    <source>
        <dbReference type="PROSITE" id="PS51684"/>
    </source>
</evidence>
<comment type="catalytic activity">
    <reaction evidence="6">
        <text>4-demethyl-7-[(3S)-3-amino-3-carboxypropyl]wyosine(37) in tRNA(Phe) + S-adenosyl-L-methionine = 7-[(3S)-3-amino-3-carboxypropyl]wyosine(37) in tRNA(Phe) + S-adenosyl-L-homocysteine + H(+)</text>
        <dbReference type="Rhea" id="RHEA:36635"/>
        <dbReference type="Rhea" id="RHEA-COMP:10378"/>
        <dbReference type="Rhea" id="RHEA-COMP:10379"/>
        <dbReference type="ChEBI" id="CHEBI:15378"/>
        <dbReference type="ChEBI" id="CHEBI:57856"/>
        <dbReference type="ChEBI" id="CHEBI:59789"/>
        <dbReference type="ChEBI" id="CHEBI:73543"/>
        <dbReference type="ChEBI" id="CHEBI:73550"/>
        <dbReference type="EC" id="2.1.1.282"/>
    </reaction>
</comment>
<accession>A0A7S2REJ6</accession>